<proteinExistence type="predicted"/>
<dbReference type="RefSeq" id="WP_207863563.1">
    <property type="nucleotide sequence ID" value="NZ_JAFREP010000064.1"/>
</dbReference>
<dbReference type="Gene3D" id="1.25.40.10">
    <property type="entry name" value="Tetratricopeptide repeat domain"/>
    <property type="match status" value="1"/>
</dbReference>
<dbReference type="Proteomes" id="UP000664417">
    <property type="component" value="Unassembled WGS sequence"/>
</dbReference>
<keyword evidence="1" id="KW-0472">Membrane</keyword>
<dbReference type="AlphaFoldDB" id="A0A8J7QSM3"/>
<keyword evidence="3" id="KW-1185">Reference proteome</keyword>
<keyword evidence="1" id="KW-0812">Transmembrane</keyword>
<gene>
    <name evidence="2" type="ORF">J3U88_33395</name>
</gene>
<organism evidence="2 3">
    <name type="scientific">Acanthopleuribacter pedis</name>
    <dbReference type="NCBI Taxonomy" id="442870"/>
    <lineage>
        <taxon>Bacteria</taxon>
        <taxon>Pseudomonadati</taxon>
        <taxon>Acidobacteriota</taxon>
        <taxon>Holophagae</taxon>
        <taxon>Acanthopleuribacterales</taxon>
        <taxon>Acanthopleuribacteraceae</taxon>
        <taxon>Acanthopleuribacter</taxon>
    </lineage>
</organism>
<evidence type="ECO:0000313" key="3">
    <source>
        <dbReference type="Proteomes" id="UP000664417"/>
    </source>
</evidence>
<keyword evidence="1" id="KW-1133">Transmembrane helix</keyword>
<accession>A0A8J7QSM3</accession>
<evidence type="ECO:0000256" key="1">
    <source>
        <dbReference type="SAM" id="Phobius"/>
    </source>
</evidence>
<evidence type="ECO:0000313" key="2">
    <source>
        <dbReference type="EMBL" id="MBO1323410.1"/>
    </source>
</evidence>
<dbReference type="SUPFAM" id="SSF48452">
    <property type="entry name" value="TPR-like"/>
    <property type="match status" value="1"/>
</dbReference>
<protein>
    <submittedName>
        <fullName evidence="2">Uncharacterized protein</fullName>
    </submittedName>
</protein>
<feature type="transmembrane region" description="Helical" evidence="1">
    <location>
        <begin position="226"/>
        <end position="248"/>
    </location>
</feature>
<comment type="caution">
    <text evidence="2">The sequence shown here is derived from an EMBL/GenBank/DDBJ whole genome shotgun (WGS) entry which is preliminary data.</text>
</comment>
<dbReference type="InterPro" id="IPR011990">
    <property type="entry name" value="TPR-like_helical_dom_sf"/>
</dbReference>
<name>A0A8J7QSM3_9BACT</name>
<dbReference type="EMBL" id="JAFREP010000064">
    <property type="protein sequence ID" value="MBO1323410.1"/>
    <property type="molecule type" value="Genomic_DNA"/>
</dbReference>
<sequence length="526" mass="59948">MSEGSQSKQETQASDSQKGVYDRNLLLLVPELVYSTGNVFEHWQLDPRVPESEKEELANRKVVQSFLARFMKSRSDNVLRGLSPGDAQAIKIERAIRPIATLEYGGKKNGMKLYLGAQYAYFAARYLGEKPTRNIDELLDLIEREKENRKEFNKDLFPGNQAVPSEIENPELAPNHPLVQKVNTVDHVGSLGQGASQTKRKPLTEKVLSKFTKHMPQKVIQTKSKILNYSTMFIAGFLVSAAFASVLWHHEMDSQLKELEERWRNEGPSSLEKSDYISLQKNTSPDLVYKMLWKGAYDPKMDTEKIQPFFDHLVAFPEPIWQARANQGMAIAFLNRGEFENAFHHLTLAEEFLIDTKYASDLRRVYLSMAHCLFYSQDAESMLEMITKAENLDVNTSESRISFFKALYFFLVGDPGTATVHADKSLHISLAEGAKSQTAYYHATLALLCVSDNKLEDAYRHLRLAQEYAVETKDRALLFQLQGYEMLWAERMGLPPVALEEGSSKGLLKNSVIQRRSFIELAREHF</sequence>
<reference evidence="2" key="1">
    <citation type="submission" date="2021-03" db="EMBL/GenBank/DDBJ databases">
        <authorList>
            <person name="Wang G."/>
        </authorList>
    </citation>
    <scope>NUCLEOTIDE SEQUENCE</scope>
    <source>
        <strain evidence="2">KCTC 12899</strain>
    </source>
</reference>